<evidence type="ECO:0000313" key="3">
    <source>
        <dbReference type="Proteomes" id="UP000298652"/>
    </source>
</evidence>
<dbReference type="Proteomes" id="UP000298652">
    <property type="component" value="Chromosome 1"/>
</dbReference>
<dbReference type="AlphaFoldDB" id="A0A4U6WH18"/>
<evidence type="ECO:0000256" key="1">
    <source>
        <dbReference type="SAM" id="SignalP"/>
    </source>
</evidence>
<dbReference type="EMBL" id="CM016552">
    <property type="protein sequence ID" value="TKW41083.1"/>
    <property type="molecule type" value="Genomic_DNA"/>
</dbReference>
<feature type="chain" id="PRO_5020502265" description="Secreted protein" evidence="1">
    <location>
        <begin position="22"/>
        <end position="71"/>
    </location>
</feature>
<protein>
    <recommendedName>
        <fullName evidence="4">Secreted protein</fullName>
    </recommendedName>
</protein>
<keyword evidence="1" id="KW-0732">Signal</keyword>
<dbReference type="Gramene" id="TKW41083">
    <property type="protein sequence ID" value="TKW41083"/>
    <property type="gene ID" value="SEVIR_1G290866v2"/>
</dbReference>
<evidence type="ECO:0008006" key="4">
    <source>
        <dbReference type="Google" id="ProtNLM"/>
    </source>
</evidence>
<accession>A0A4U6WH18</accession>
<keyword evidence="3" id="KW-1185">Reference proteome</keyword>
<feature type="signal peptide" evidence="1">
    <location>
        <begin position="1"/>
        <end position="21"/>
    </location>
</feature>
<organism evidence="2 3">
    <name type="scientific">Setaria viridis</name>
    <name type="common">Green bristlegrass</name>
    <name type="synonym">Setaria italica subsp. viridis</name>
    <dbReference type="NCBI Taxonomy" id="4556"/>
    <lineage>
        <taxon>Eukaryota</taxon>
        <taxon>Viridiplantae</taxon>
        <taxon>Streptophyta</taxon>
        <taxon>Embryophyta</taxon>
        <taxon>Tracheophyta</taxon>
        <taxon>Spermatophyta</taxon>
        <taxon>Magnoliopsida</taxon>
        <taxon>Liliopsida</taxon>
        <taxon>Poales</taxon>
        <taxon>Poaceae</taxon>
        <taxon>PACMAD clade</taxon>
        <taxon>Panicoideae</taxon>
        <taxon>Panicodae</taxon>
        <taxon>Paniceae</taxon>
        <taxon>Cenchrinae</taxon>
        <taxon>Setaria</taxon>
    </lineage>
</organism>
<proteinExistence type="predicted"/>
<name>A0A4U6WH18_SETVI</name>
<evidence type="ECO:0000313" key="2">
    <source>
        <dbReference type="EMBL" id="TKW41083.1"/>
    </source>
</evidence>
<reference evidence="2" key="1">
    <citation type="submission" date="2019-03" db="EMBL/GenBank/DDBJ databases">
        <title>WGS assembly of Setaria viridis.</title>
        <authorList>
            <person name="Huang P."/>
            <person name="Jenkins J."/>
            <person name="Grimwood J."/>
            <person name="Barry K."/>
            <person name="Healey A."/>
            <person name="Mamidi S."/>
            <person name="Sreedasyam A."/>
            <person name="Shu S."/>
            <person name="Feldman M."/>
            <person name="Wu J."/>
            <person name="Yu Y."/>
            <person name="Chen C."/>
            <person name="Johnson J."/>
            <person name="Rokhsar D."/>
            <person name="Baxter I."/>
            <person name="Schmutz J."/>
            <person name="Brutnell T."/>
            <person name="Kellogg E."/>
        </authorList>
    </citation>
    <scope>NUCLEOTIDE SEQUENCE [LARGE SCALE GENOMIC DNA]</scope>
</reference>
<gene>
    <name evidence="2" type="ORF">SEVIR_1G290866v2</name>
</gene>
<sequence>MIQSSRICLTLCLLMRSGSTSLKNQRGTTCYPRKMNHTAFARTRTTSLGSCSYVYVLGHDLEMEYVCLMAK</sequence>